<dbReference type="PANTHER" id="PTHR36434">
    <property type="entry name" value="MEMBRANE PROTEASE YUGP-RELATED"/>
    <property type="match status" value="1"/>
</dbReference>
<evidence type="ECO:0000313" key="2">
    <source>
        <dbReference type="EMBL" id="NSG30566.1"/>
    </source>
</evidence>
<name>A0ABX2H0H3_9FIRM</name>
<feature type="transmembrane region" description="Helical" evidence="1">
    <location>
        <begin position="6"/>
        <end position="27"/>
    </location>
</feature>
<dbReference type="RefSeq" id="WP_173866525.1">
    <property type="nucleotide sequence ID" value="NZ_JAAWUU010000034.1"/>
</dbReference>
<organism evidence="2 3">
    <name type="scientific">Faecalicatena fissicatena</name>
    <dbReference type="NCBI Taxonomy" id="290055"/>
    <lineage>
        <taxon>Bacteria</taxon>
        <taxon>Bacillati</taxon>
        <taxon>Bacillota</taxon>
        <taxon>Clostridia</taxon>
        <taxon>Lachnospirales</taxon>
        <taxon>Lachnospiraceae</taxon>
        <taxon>Faecalicatena</taxon>
    </lineage>
</organism>
<dbReference type="InterPro" id="IPR007395">
    <property type="entry name" value="Zn_peptidase_2"/>
</dbReference>
<keyword evidence="3" id="KW-1185">Reference proteome</keyword>
<dbReference type="Proteomes" id="UP000821846">
    <property type="component" value="Unassembled WGS sequence"/>
</dbReference>
<gene>
    <name evidence="2" type="ORF">HFM93_09815</name>
</gene>
<evidence type="ECO:0000313" key="3">
    <source>
        <dbReference type="Proteomes" id="UP000821846"/>
    </source>
</evidence>
<dbReference type="EMBL" id="JAAWUZ010000035">
    <property type="protein sequence ID" value="NSG30566.1"/>
    <property type="molecule type" value="Genomic_DNA"/>
</dbReference>
<feature type="transmembrane region" description="Helical" evidence="1">
    <location>
        <begin position="206"/>
        <end position="226"/>
    </location>
</feature>
<dbReference type="PANTHER" id="PTHR36434:SF1">
    <property type="entry name" value="MEMBRANE PROTEASE YUGP-RELATED"/>
    <property type="match status" value="1"/>
</dbReference>
<protein>
    <submittedName>
        <fullName evidence="2">Zinc metallopeptidase</fullName>
    </submittedName>
</protein>
<comment type="caution">
    <text evidence="2">The sequence shown here is derived from an EMBL/GenBank/DDBJ whole genome shotgun (WGS) entry which is preliminary data.</text>
</comment>
<evidence type="ECO:0000256" key="1">
    <source>
        <dbReference type="SAM" id="Phobius"/>
    </source>
</evidence>
<reference evidence="2 3" key="1">
    <citation type="journal article" date="2020" name="Cell Host Microbe">
        <title>Functional and Genomic Variation between Human-Derived Isolates of Lachnospiraceae Reveals Inter- and Intra-Species Diversity.</title>
        <authorList>
            <person name="Sorbara M.T."/>
            <person name="Littmann E.R."/>
            <person name="Fontana E."/>
            <person name="Moody T.U."/>
            <person name="Kohout C.E."/>
            <person name="Gjonbalaj M."/>
            <person name="Eaton V."/>
            <person name="Seok R."/>
            <person name="Leiner I.M."/>
            <person name="Pamer E.G."/>
        </authorList>
    </citation>
    <scope>NUCLEOTIDE SEQUENCE [LARGE SCALE GENOMIC DNA]</scope>
    <source>
        <strain evidence="2 3">MSK.14.16</strain>
    </source>
</reference>
<feature type="transmembrane region" description="Helical" evidence="1">
    <location>
        <begin position="149"/>
        <end position="169"/>
    </location>
</feature>
<dbReference type="Pfam" id="PF04298">
    <property type="entry name" value="Zn_peptidase_2"/>
    <property type="match status" value="1"/>
</dbReference>
<keyword evidence="1" id="KW-0472">Membrane</keyword>
<sequence length="231" mass="24914">MYGWYYDPTFILVFAGLILTLIASAGVKSTFSRYSRVRCMAGYTGAQAAQEVLRISGIYDVRIERVAGELTDHYDPRAKVLRLSDSTYGSNSVAAVCVAAHECGHAIQHQKGYGPLVLRSTLVPAANIGSSLSWPIFVAGLIFSMRPLLMLGILLFGLAVIFQLVTLPVEFNASSRAIRILEGNGMLGESEITGAKKVLRAAAMTYVASLASSILQLLRLVILAGGNRRDD</sequence>
<keyword evidence="1" id="KW-0812">Transmembrane</keyword>
<accession>A0ABX2H0H3</accession>
<keyword evidence="1" id="KW-1133">Transmembrane helix</keyword>
<proteinExistence type="predicted"/>